<proteinExistence type="predicted"/>
<dbReference type="Proteomes" id="UP000199058">
    <property type="component" value="Unassembled WGS sequence"/>
</dbReference>
<dbReference type="AlphaFoldDB" id="A0A1I1G373"/>
<reference evidence="1 2" key="1">
    <citation type="submission" date="2016-10" db="EMBL/GenBank/DDBJ databases">
        <authorList>
            <person name="de Groot N.N."/>
        </authorList>
    </citation>
    <scope>NUCLEOTIDE SEQUENCE [LARGE SCALE GENOMIC DNA]</scope>
    <source>
        <strain evidence="1 2">DSM 18438</strain>
    </source>
</reference>
<name>A0A1I1G373_9GAMM</name>
<dbReference type="RefSeq" id="WP_091961042.1">
    <property type="nucleotide sequence ID" value="NZ_FOLH01000002.1"/>
</dbReference>
<dbReference type="EMBL" id="FOLH01000002">
    <property type="protein sequence ID" value="SFC05762.1"/>
    <property type="molecule type" value="Genomic_DNA"/>
</dbReference>
<sequence length="379" mass="43429">MKAFSKLKGWIVEHKKPQLAGVFCAPLLFLVFSVNADDSWQLLVNHEIVAYSDTAALYQLASDWKEKPSSQGRYAFRRDRFYLGANRAGFSLGYLYRNDWYFKFSPATAYLVYLYNNNLPVPEDEVFGVDLEVQQLAAEGLQLAYQFELGASWLLQTNLQLLQGRAFQKGELEGQWGAQEGADYQGWAELNYRYSKDRLLEHQASQPGGQGASVGLELHWQGDPFYLNLKVEDAWMIFKWYDAPYTRGELNTDRISITDGGYIRYDPLLRSGVRGTENWVQQPLAVSGHFLAGYQGVGWGAELLASRYWGLTFPEVRLSRQVESFGQVSAGYEARSKRWLLGYKQQKKDWSLDLSLGSDDFSYQEARSLLWRFSASYQL</sequence>
<gene>
    <name evidence="1" type="ORF">SAMN05660443_1362</name>
</gene>
<keyword evidence="2" id="KW-1185">Reference proteome</keyword>
<evidence type="ECO:0000313" key="1">
    <source>
        <dbReference type="EMBL" id="SFC05762.1"/>
    </source>
</evidence>
<dbReference type="OrthoDB" id="5721395at2"/>
<dbReference type="STRING" id="1122252.SAMN05660443_1362"/>
<protein>
    <submittedName>
        <fullName evidence="1">Uncharacterized protein</fullName>
    </submittedName>
</protein>
<accession>A0A1I1G373</accession>
<evidence type="ECO:0000313" key="2">
    <source>
        <dbReference type="Proteomes" id="UP000199058"/>
    </source>
</evidence>
<organism evidence="1 2">
    <name type="scientific">Marinospirillum celere</name>
    <dbReference type="NCBI Taxonomy" id="1122252"/>
    <lineage>
        <taxon>Bacteria</taxon>
        <taxon>Pseudomonadati</taxon>
        <taxon>Pseudomonadota</taxon>
        <taxon>Gammaproteobacteria</taxon>
        <taxon>Oceanospirillales</taxon>
        <taxon>Oceanospirillaceae</taxon>
        <taxon>Marinospirillum</taxon>
    </lineage>
</organism>